<evidence type="ECO:0000259" key="2">
    <source>
        <dbReference type="Pfam" id="PF08327"/>
    </source>
</evidence>
<protein>
    <submittedName>
        <fullName evidence="3">Uncharacterized protein YndB with AHSA1/START domain</fullName>
    </submittedName>
</protein>
<comment type="caution">
    <text evidence="3">The sequence shown here is derived from an EMBL/GenBank/DDBJ whole genome shotgun (WGS) entry which is preliminary data.</text>
</comment>
<accession>A0A4V3GLK9</accession>
<dbReference type="InterPro" id="IPR013538">
    <property type="entry name" value="ASHA1/2-like_C"/>
</dbReference>
<comment type="similarity">
    <text evidence="1">Belongs to the AHA1 family.</text>
</comment>
<dbReference type="OrthoDB" id="9803476at2"/>
<reference evidence="3 4" key="1">
    <citation type="submission" date="2019-03" db="EMBL/GenBank/DDBJ databases">
        <title>Genomic Encyclopedia of Type Strains, Phase IV (KMG-IV): sequencing the most valuable type-strain genomes for metagenomic binning, comparative biology and taxonomic classification.</title>
        <authorList>
            <person name="Goeker M."/>
        </authorList>
    </citation>
    <scope>NUCLEOTIDE SEQUENCE [LARGE SCALE GENOMIC DNA]</scope>
    <source>
        <strain evidence="3 4">DSM 100059</strain>
    </source>
</reference>
<dbReference type="CDD" id="cd08899">
    <property type="entry name" value="SRPBCC_CalC_Aha1-like_6"/>
    <property type="match status" value="1"/>
</dbReference>
<feature type="domain" description="Activator of Hsp90 ATPase homologue 1/2-like C-terminal" evidence="2">
    <location>
        <begin position="25"/>
        <end position="139"/>
    </location>
</feature>
<keyword evidence="4" id="KW-1185">Reference proteome</keyword>
<evidence type="ECO:0000313" key="4">
    <source>
        <dbReference type="Proteomes" id="UP000294498"/>
    </source>
</evidence>
<evidence type="ECO:0000256" key="1">
    <source>
        <dbReference type="ARBA" id="ARBA00006817"/>
    </source>
</evidence>
<dbReference type="Gene3D" id="3.30.530.20">
    <property type="match status" value="1"/>
</dbReference>
<dbReference type="AlphaFoldDB" id="A0A4V3GLK9"/>
<proteinExistence type="inferred from homology"/>
<dbReference type="RefSeq" id="WP_133991130.1">
    <property type="nucleotide sequence ID" value="NZ_SODV01000001.1"/>
</dbReference>
<dbReference type="Proteomes" id="UP000294498">
    <property type="component" value="Unassembled WGS sequence"/>
</dbReference>
<dbReference type="SUPFAM" id="SSF55961">
    <property type="entry name" value="Bet v1-like"/>
    <property type="match status" value="1"/>
</dbReference>
<sequence length="162" mass="18602">MAFPLGQVLQRDGHYTLRFERQLEHPVSRVWDALTQPAYLAKWIAEARVDLQPGGEFILDYTHSPKVMRGTITRLKEYALLEYTWDEGPDQEASLVCWELLPQGPNACLLVLTHSRLTRQVPGLGAGWHTHIDLMAEVLDGSRLDFSWNDEWWKSKLPDYGG</sequence>
<name>A0A4V3GLK9_9BACT</name>
<dbReference type="EMBL" id="SODV01000001">
    <property type="protein sequence ID" value="TDW99972.1"/>
    <property type="molecule type" value="Genomic_DNA"/>
</dbReference>
<dbReference type="InterPro" id="IPR023393">
    <property type="entry name" value="START-like_dom_sf"/>
</dbReference>
<organism evidence="3 4">
    <name type="scientific">Dinghuibacter silviterrae</name>
    <dbReference type="NCBI Taxonomy" id="1539049"/>
    <lineage>
        <taxon>Bacteria</taxon>
        <taxon>Pseudomonadati</taxon>
        <taxon>Bacteroidota</taxon>
        <taxon>Chitinophagia</taxon>
        <taxon>Chitinophagales</taxon>
        <taxon>Chitinophagaceae</taxon>
        <taxon>Dinghuibacter</taxon>
    </lineage>
</organism>
<gene>
    <name evidence="3" type="ORF">EDB95_0989</name>
</gene>
<evidence type="ECO:0000313" key="3">
    <source>
        <dbReference type="EMBL" id="TDW99972.1"/>
    </source>
</evidence>
<dbReference type="Pfam" id="PF08327">
    <property type="entry name" value="AHSA1"/>
    <property type="match status" value="1"/>
</dbReference>